<protein>
    <submittedName>
        <fullName evidence="1">Uncharacterized protein</fullName>
    </submittedName>
</protein>
<evidence type="ECO:0000313" key="2">
    <source>
        <dbReference type="Proteomes" id="UP001642360"/>
    </source>
</evidence>
<dbReference type="EMBL" id="CAUOFW020008502">
    <property type="protein sequence ID" value="CAK9183053.1"/>
    <property type="molecule type" value="Genomic_DNA"/>
</dbReference>
<keyword evidence="2" id="KW-1185">Reference proteome</keyword>
<name>A0ABC8UPW1_9AQUA</name>
<reference evidence="1 2" key="1">
    <citation type="submission" date="2024-02" db="EMBL/GenBank/DDBJ databases">
        <authorList>
            <person name="Vignale AGUSTIN F."/>
            <person name="Sosa J E."/>
            <person name="Modenutti C."/>
        </authorList>
    </citation>
    <scope>NUCLEOTIDE SEQUENCE [LARGE SCALE GENOMIC DNA]</scope>
</reference>
<evidence type="ECO:0000313" key="1">
    <source>
        <dbReference type="EMBL" id="CAK9183053.1"/>
    </source>
</evidence>
<dbReference type="Pfam" id="PF06830">
    <property type="entry name" value="Root_cap"/>
    <property type="match status" value="1"/>
</dbReference>
<accession>A0ABC8UPW1</accession>
<dbReference type="PANTHER" id="PTHR31656">
    <property type="entry name" value="ROOT CAP DOMAIN-CONTAINING PROTEIN"/>
    <property type="match status" value="1"/>
</dbReference>
<organism evidence="1 2">
    <name type="scientific">Ilex paraguariensis</name>
    <name type="common">yerba mate</name>
    <dbReference type="NCBI Taxonomy" id="185542"/>
    <lineage>
        <taxon>Eukaryota</taxon>
        <taxon>Viridiplantae</taxon>
        <taxon>Streptophyta</taxon>
        <taxon>Embryophyta</taxon>
        <taxon>Tracheophyta</taxon>
        <taxon>Spermatophyta</taxon>
        <taxon>Magnoliopsida</taxon>
        <taxon>eudicotyledons</taxon>
        <taxon>Gunneridae</taxon>
        <taxon>Pentapetalae</taxon>
        <taxon>asterids</taxon>
        <taxon>campanulids</taxon>
        <taxon>Aquifoliales</taxon>
        <taxon>Aquifoliaceae</taxon>
        <taxon>Ilex</taxon>
    </lineage>
</organism>
<dbReference type="AlphaFoldDB" id="A0ABC8UPW1"/>
<gene>
    <name evidence="1" type="ORF">ILEXP_LOCUS53287</name>
</gene>
<sequence>MTGYTIIRYHLMIAMLIWRYSSDSISSKVEGVLGRTYQPEFKNPAKPGVAMPVVGGEDKYRTTSLLSADCSSCVFSPNEEMNREESVVINYGSLDCTGGASSGNGI</sequence>
<comment type="caution">
    <text evidence="1">The sequence shown here is derived from an EMBL/GenBank/DDBJ whole genome shotgun (WGS) entry which is preliminary data.</text>
</comment>
<feature type="non-terminal residue" evidence="1">
    <location>
        <position position="106"/>
    </location>
</feature>
<dbReference type="Proteomes" id="UP001642360">
    <property type="component" value="Unassembled WGS sequence"/>
</dbReference>
<dbReference type="InterPro" id="IPR009646">
    <property type="entry name" value="Root_cap"/>
</dbReference>
<proteinExistence type="predicted"/>